<gene>
    <name evidence="2" type="ORF">ACFSW5_21755</name>
</gene>
<dbReference type="Proteomes" id="UP001597493">
    <property type="component" value="Unassembled WGS sequence"/>
</dbReference>
<sequence>MNWIWRHKKAAVYALVAFGILLLVSQAKITFKQDSAYAEMPSGQERQGGSKSKALPDESNFKLIQENDTLRLKFDESSGHFIVEDKRSGNVWRSYPNPDDWDNPGIAGSWIEHMQSPVMLQHIDFYNPNAKPKETNFAKEQGTVVKAAPTENGIEFVLELPTLGFQIPVRLSLHDDYVETAIIDEGIQETGTESLLWLRLYPFFSAEQSGNEEGYLFIPDGSGALISFQKQESAIKQLYQERIYGSDASFINNPSSRYNISMPVYGMKIGKKAFLAVVSGGAGYSDIVASPAGVYGNYNWIGTQQHYRMKFMQITNRAKNNGFETYTKDSRFGDDRVTRYYFLNEDAADYVGMASRYRQYLMQEQGLKRISPRDSNIPLFLSILGADRHNGVLTDRYVKATTFPEAMQMVQELYGLGIMNMDITLYGWQENGYSSLGGYLPVDRRIGGESGLKNFIEFAHSLEIPVSLEVNYELNNSGMNGFVGRYHGVRDLAGSLMSFTANSGDQITAASRKFIEKAVRDDMVRFKKLGIDGLLMEGIGRYVNTDYNTKYGGTRSEVVQSDLNILGEVKEAVGSVRVNNAGFYAIGRSDHVDRLIDDHSYDLFSTGPIPFAQIALHGLKTYTSLPENARSQYQIEFLRDIEYGSYPSFDFTMAETSELTGAYWYTPRSSAFDDWKMEAVEQYQQYNEIFGELQDQFIVGHRRLDAGVYETVYENGTKVYVNYNREDYDRDGIRVSAMDYAVAKGGRDR</sequence>
<evidence type="ECO:0000256" key="1">
    <source>
        <dbReference type="SAM" id="MobiDB-lite"/>
    </source>
</evidence>
<dbReference type="InterPro" id="IPR017853">
    <property type="entry name" value="GH"/>
</dbReference>
<comment type="caution">
    <text evidence="2">The sequence shown here is derived from an EMBL/GenBank/DDBJ whole genome shotgun (WGS) entry which is preliminary data.</text>
</comment>
<dbReference type="Gene3D" id="3.20.20.80">
    <property type="entry name" value="Glycosidases"/>
    <property type="match status" value="1"/>
</dbReference>
<reference evidence="3" key="1">
    <citation type="journal article" date="2019" name="Int. J. Syst. Evol. Microbiol.">
        <title>The Global Catalogue of Microorganisms (GCM) 10K type strain sequencing project: providing services to taxonomists for standard genome sequencing and annotation.</title>
        <authorList>
            <consortium name="The Broad Institute Genomics Platform"/>
            <consortium name="The Broad Institute Genome Sequencing Center for Infectious Disease"/>
            <person name="Wu L."/>
            <person name="Ma J."/>
        </authorList>
    </citation>
    <scope>NUCLEOTIDE SEQUENCE [LARGE SCALE GENOMIC DNA]</scope>
    <source>
        <strain evidence="3">TISTR 1827</strain>
    </source>
</reference>
<evidence type="ECO:0000313" key="3">
    <source>
        <dbReference type="Proteomes" id="UP001597493"/>
    </source>
</evidence>
<dbReference type="Pfam" id="PF18952">
    <property type="entry name" value="DUF5696"/>
    <property type="match status" value="1"/>
</dbReference>
<protein>
    <submittedName>
        <fullName evidence="2">DUF5696 domain-containing protein</fullName>
    </submittedName>
</protein>
<dbReference type="InterPro" id="IPR043751">
    <property type="entry name" value="DUF5696"/>
</dbReference>
<proteinExistence type="predicted"/>
<keyword evidence="3" id="KW-1185">Reference proteome</keyword>
<dbReference type="RefSeq" id="WP_379277896.1">
    <property type="nucleotide sequence ID" value="NZ_JBHUGT010000016.1"/>
</dbReference>
<dbReference type="EMBL" id="JBHUMY010000033">
    <property type="protein sequence ID" value="MFD2662885.1"/>
    <property type="molecule type" value="Genomic_DNA"/>
</dbReference>
<name>A0ABW5R3I5_9BACL</name>
<organism evidence="2 3">
    <name type="scientific">Paenibacillus thailandensis</name>
    <dbReference type="NCBI Taxonomy" id="393250"/>
    <lineage>
        <taxon>Bacteria</taxon>
        <taxon>Bacillati</taxon>
        <taxon>Bacillota</taxon>
        <taxon>Bacilli</taxon>
        <taxon>Bacillales</taxon>
        <taxon>Paenibacillaceae</taxon>
        <taxon>Paenibacillus</taxon>
    </lineage>
</organism>
<feature type="region of interest" description="Disordered" evidence="1">
    <location>
        <begin position="39"/>
        <end position="58"/>
    </location>
</feature>
<accession>A0ABW5R3I5</accession>
<evidence type="ECO:0000313" key="2">
    <source>
        <dbReference type="EMBL" id="MFD2662885.1"/>
    </source>
</evidence>
<dbReference type="SUPFAM" id="SSF51445">
    <property type="entry name" value="(Trans)glycosidases"/>
    <property type="match status" value="1"/>
</dbReference>